<dbReference type="EMBL" id="SDWV01000004">
    <property type="protein sequence ID" value="RYC13249.1"/>
    <property type="molecule type" value="Genomic_DNA"/>
</dbReference>
<dbReference type="PROSITE" id="PS50931">
    <property type="entry name" value="HTH_LYSR"/>
    <property type="match status" value="1"/>
</dbReference>
<gene>
    <name evidence="7" type="ORF">EUA94_05070</name>
</gene>
<dbReference type="Gene3D" id="1.10.10.10">
    <property type="entry name" value="Winged helix-like DNA-binding domain superfamily/Winged helix DNA-binding domain"/>
    <property type="match status" value="1"/>
</dbReference>
<keyword evidence="8" id="KW-1185">Reference proteome</keyword>
<evidence type="ECO:0000256" key="2">
    <source>
        <dbReference type="ARBA" id="ARBA00023015"/>
    </source>
</evidence>
<dbReference type="PANTHER" id="PTHR30579">
    <property type="entry name" value="TRANSCRIPTIONAL REGULATOR"/>
    <property type="match status" value="1"/>
</dbReference>
<feature type="domain" description="HTH lysR-type" evidence="6">
    <location>
        <begin position="7"/>
        <end position="63"/>
    </location>
</feature>
<sequence>MKDITQLDPVALRTLAVAVRLGTFEAAARDLHVTPSAVSQRIKALETRIGRVLLHRVKPLEPTEAGLVLVRLATQTELLEREAVAELVEDEADAGGTAYTSLPIAVNADALYGWFVDALAEVQSRHRVVFEVVREDHTRTAERLRRGEVMAAITGEPRPVPGCRVVRLGRLRYAAVATRDFHAQHFADGIGSATLAEAPIVAFDRNDSLQHDFVRRVTRRHLAPPVTYLPSVREFDRAIRVGMGWGLLPESDVAAELERGELVELVPGRRPEVALYWQHWRLGSSLVGELTDAVVVAARRWMAT</sequence>
<protein>
    <submittedName>
        <fullName evidence="7">LysR family transcriptional regulator ArgP</fullName>
    </submittedName>
</protein>
<evidence type="ECO:0000256" key="3">
    <source>
        <dbReference type="ARBA" id="ARBA00023125"/>
    </source>
</evidence>
<dbReference type="InterPro" id="IPR036390">
    <property type="entry name" value="WH_DNA-bd_sf"/>
</dbReference>
<dbReference type="SUPFAM" id="SSF46785">
    <property type="entry name" value="Winged helix' DNA-binding domain"/>
    <property type="match status" value="1"/>
</dbReference>
<keyword evidence="2" id="KW-0805">Transcription regulation</keyword>
<name>A0A4Q2T8U7_9ACTN</name>
<dbReference type="Gene3D" id="3.40.190.290">
    <property type="match status" value="1"/>
</dbReference>
<organism evidence="7 8">
    <name type="scientific">Nocardioides zhouii</name>
    <dbReference type="NCBI Taxonomy" id="1168729"/>
    <lineage>
        <taxon>Bacteria</taxon>
        <taxon>Bacillati</taxon>
        <taxon>Actinomycetota</taxon>
        <taxon>Actinomycetes</taxon>
        <taxon>Propionibacteriales</taxon>
        <taxon>Nocardioidaceae</taxon>
        <taxon>Nocardioides</taxon>
    </lineage>
</organism>
<dbReference type="NCBIfam" id="TIGR03298">
    <property type="entry name" value="argP"/>
    <property type="match status" value="1"/>
</dbReference>
<dbReference type="NCBIfam" id="NF002964">
    <property type="entry name" value="PRK03635.1"/>
    <property type="match status" value="1"/>
</dbReference>
<dbReference type="Proteomes" id="UP000291101">
    <property type="component" value="Unassembled WGS sequence"/>
</dbReference>
<evidence type="ECO:0000256" key="1">
    <source>
        <dbReference type="ARBA" id="ARBA00009437"/>
    </source>
</evidence>
<dbReference type="NCBIfam" id="NF009888">
    <property type="entry name" value="PRK13348.1"/>
    <property type="match status" value="1"/>
</dbReference>
<dbReference type="InterPro" id="IPR000847">
    <property type="entry name" value="LysR_HTH_N"/>
</dbReference>
<dbReference type="SUPFAM" id="SSF53850">
    <property type="entry name" value="Periplasmic binding protein-like II"/>
    <property type="match status" value="1"/>
</dbReference>
<evidence type="ECO:0000313" key="8">
    <source>
        <dbReference type="Proteomes" id="UP000291101"/>
    </source>
</evidence>
<dbReference type="GO" id="GO:0003700">
    <property type="term" value="F:DNA-binding transcription factor activity"/>
    <property type="evidence" value="ECO:0007669"/>
    <property type="project" value="InterPro"/>
</dbReference>
<dbReference type="InterPro" id="IPR005119">
    <property type="entry name" value="LysR_subst-bd"/>
</dbReference>
<dbReference type="AlphaFoldDB" id="A0A4Q2T8U7"/>
<dbReference type="InterPro" id="IPR036388">
    <property type="entry name" value="WH-like_DNA-bd_sf"/>
</dbReference>
<keyword evidence="4" id="KW-0010">Activator</keyword>
<evidence type="ECO:0000256" key="5">
    <source>
        <dbReference type="ARBA" id="ARBA00023163"/>
    </source>
</evidence>
<evidence type="ECO:0000313" key="7">
    <source>
        <dbReference type="EMBL" id="RYC13249.1"/>
    </source>
</evidence>
<dbReference type="InterPro" id="IPR050176">
    <property type="entry name" value="LTTR"/>
</dbReference>
<comment type="caution">
    <text evidence="7">The sequence shown here is derived from an EMBL/GenBank/DDBJ whole genome shotgun (WGS) entry which is preliminary data.</text>
</comment>
<comment type="similarity">
    <text evidence="1">Belongs to the LysR transcriptional regulatory family.</text>
</comment>
<dbReference type="InterPro" id="IPR017685">
    <property type="entry name" value="ArgP"/>
</dbReference>
<evidence type="ECO:0000259" key="6">
    <source>
        <dbReference type="PROSITE" id="PS50931"/>
    </source>
</evidence>
<dbReference type="Pfam" id="PF03466">
    <property type="entry name" value="LysR_substrate"/>
    <property type="match status" value="1"/>
</dbReference>
<dbReference type="OrthoDB" id="3252676at2"/>
<dbReference type="PANTHER" id="PTHR30579:SF2">
    <property type="entry name" value="HTH-TYPE TRANSCRIPTIONAL REGULATOR ARGP"/>
    <property type="match status" value="1"/>
</dbReference>
<keyword evidence="5" id="KW-0804">Transcription</keyword>
<reference evidence="7 8" key="1">
    <citation type="submission" date="2019-01" db="EMBL/GenBank/DDBJ databases">
        <title>Novel species of Nocardioides.</title>
        <authorList>
            <person name="Liu Q."/>
            <person name="X Y.-H."/>
        </authorList>
    </citation>
    <scope>NUCLEOTIDE SEQUENCE [LARGE SCALE GENOMIC DNA]</scope>
    <source>
        <strain evidence="7 8">HLT2-9</strain>
    </source>
</reference>
<dbReference type="RefSeq" id="WP_129425344.1">
    <property type="nucleotide sequence ID" value="NZ_SDWV01000004.1"/>
</dbReference>
<dbReference type="GO" id="GO:0003677">
    <property type="term" value="F:DNA binding"/>
    <property type="evidence" value="ECO:0007669"/>
    <property type="project" value="UniProtKB-KW"/>
</dbReference>
<evidence type="ECO:0000256" key="4">
    <source>
        <dbReference type="ARBA" id="ARBA00023159"/>
    </source>
</evidence>
<proteinExistence type="inferred from homology"/>
<accession>A0A4Q2T8U7</accession>
<keyword evidence="3" id="KW-0238">DNA-binding</keyword>
<dbReference type="Pfam" id="PF00126">
    <property type="entry name" value="HTH_1"/>
    <property type="match status" value="1"/>
</dbReference>